<reference evidence="2 3" key="1">
    <citation type="submission" date="2018-06" db="EMBL/GenBank/DDBJ databases">
        <title>Paenibacillus imtechensis sp. nov.</title>
        <authorList>
            <person name="Pinnaka A.K."/>
            <person name="Singh H."/>
            <person name="Kaur M."/>
        </authorList>
    </citation>
    <scope>NUCLEOTIDE SEQUENCE [LARGE SCALE GENOMIC DNA]</scope>
    <source>
        <strain evidence="2 3">SMB1</strain>
    </source>
</reference>
<gene>
    <name evidence="2" type="ORF">DNH61_02800</name>
</gene>
<evidence type="ECO:0000313" key="3">
    <source>
        <dbReference type="Proteomes" id="UP000249522"/>
    </source>
</evidence>
<evidence type="ECO:0000259" key="1">
    <source>
        <dbReference type="PROSITE" id="PS51819"/>
    </source>
</evidence>
<keyword evidence="3" id="KW-1185">Reference proteome</keyword>
<evidence type="ECO:0000313" key="2">
    <source>
        <dbReference type="EMBL" id="PZD97300.1"/>
    </source>
</evidence>
<sequence>MIRRFHHAQITIPRGQEEEARSFYCGILGLPEISKPVSLAGRGGLWLQVGDQELHIGTEDGVDRYQTKAHLAYEVEDIQEVRRLLSNNGIEMLEAIPIPGFERFEFRDPFGNRVECIQPV</sequence>
<comment type="caution">
    <text evidence="2">The sequence shown here is derived from an EMBL/GenBank/DDBJ whole genome shotgun (WGS) entry which is preliminary data.</text>
</comment>
<dbReference type="Proteomes" id="UP000249522">
    <property type="component" value="Unassembled WGS sequence"/>
</dbReference>
<organism evidence="2 3">
    <name type="scientific">Paenibacillus sambharensis</name>
    <dbReference type="NCBI Taxonomy" id="1803190"/>
    <lineage>
        <taxon>Bacteria</taxon>
        <taxon>Bacillati</taxon>
        <taxon>Bacillota</taxon>
        <taxon>Bacilli</taxon>
        <taxon>Bacillales</taxon>
        <taxon>Paenibacillaceae</taxon>
        <taxon>Paenibacillus</taxon>
    </lineage>
</organism>
<dbReference type="SUPFAM" id="SSF54593">
    <property type="entry name" value="Glyoxalase/Bleomycin resistance protein/Dihydroxybiphenyl dioxygenase"/>
    <property type="match status" value="1"/>
</dbReference>
<dbReference type="InterPro" id="IPR037523">
    <property type="entry name" value="VOC_core"/>
</dbReference>
<dbReference type="PROSITE" id="PS51819">
    <property type="entry name" value="VOC"/>
    <property type="match status" value="1"/>
</dbReference>
<dbReference type="InterPro" id="IPR004360">
    <property type="entry name" value="Glyas_Fos-R_dOase_dom"/>
</dbReference>
<dbReference type="PANTHER" id="PTHR39175:SF1">
    <property type="entry name" value="FAMILY PROTEIN, PUTATIVE (AFU_ORTHOLOGUE AFUA_3G15060)-RELATED"/>
    <property type="match status" value="1"/>
</dbReference>
<accession>A0A2W1LGW2</accession>
<dbReference type="Gene3D" id="3.10.180.10">
    <property type="entry name" value="2,3-Dihydroxybiphenyl 1,2-Dioxygenase, domain 1"/>
    <property type="match status" value="1"/>
</dbReference>
<feature type="domain" description="VOC" evidence="1">
    <location>
        <begin position="4"/>
        <end position="119"/>
    </location>
</feature>
<proteinExistence type="predicted"/>
<dbReference type="Pfam" id="PF00903">
    <property type="entry name" value="Glyoxalase"/>
    <property type="match status" value="1"/>
</dbReference>
<dbReference type="OrthoDB" id="9813630at2"/>
<dbReference type="AlphaFoldDB" id="A0A2W1LGW2"/>
<dbReference type="RefSeq" id="WP_111145158.1">
    <property type="nucleotide sequence ID" value="NZ_QKRB01000028.1"/>
</dbReference>
<name>A0A2W1LGW2_9BACL</name>
<protein>
    <submittedName>
        <fullName evidence="2">Glyoxalase</fullName>
    </submittedName>
</protein>
<dbReference type="EMBL" id="QKRB01000028">
    <property type="protein sequence ID" value="PZD97300.1"/>
    <property type="molecule type" value="Genomic_DNA"/>
</dbReference>
<dbReference type="InterPro" id="IPR029068">
    <property type="entry name" value="Glyas_Bleomycin-R_OHBP_Dase"/>
</dbReference>
<dbReference type="PANTHER" id="PTHR39175">
    <property type="entry name" value="FAMILY PROTEIN, PUTATIVE (AFU_ORTHOLOGUE AFUA_3G15060)-RELATED"/>
    <property type="match status" value="1"/>
</dbReference>